<dbReference type="InterPro" id="IPR058031">
    <property type="entry name" value="AAA_lid_NorR"/>
</dbReference>
<keyword evidence="3" id="KW-0805">Transcription regulation</keyword>
<dbReference type="SMART" id="SM00382">
    <property type="entry name" value="AAA"/>
    <property type="match status" value="1"/>
</dbReference>
<keyword evidence="1" id="KW-0547">Nucleotide-binding</keyword>
<dbReference type="InterPro" id="IPR003593">
    <property type="entry name" value="AAA+_ATPase"/>
</dbReference>
<accession>A0ABV7GFJ3</accession>
<keyword evidence="8" id="KW-1185">Reference proteome</keyword>
<comment type="caution">
    <text evidence="7">The sequence shown here is derived from an EMBL/GenBank/DDBJ whole genome shotgun (WGS) entry which is preliminary data.</text>
</comment>
<reference evidence="8" key="1">
    <citation type="journal article" date="2019" name="Int. J. Syst. Evol. Microbiol.">
        <title>The Global Catalogue of Microorganisms (GCM) 10K type strain sequencing project: providing services to taxonomists for standard genome sequencing and annotation.</title>
        <authorList>
            <consortium name="The Broad Institute Genomics Platform"/>
            <consortium name="The Broad Institute Genome Sequencing Center for Infectious Disease"/>
            <person name="Wu L."/>
            <person name="Ma J."/>
        </authorList>
    </citation>
    <scope>NUCLEOTIDE SEQUENCE [LARGE SCALE GENOMIC DNA]</scope>
    <source>
        <strain evidence="8">KCTC 52277</strain>
    </source>
</reference>
<keyword evidence="5" id="KW-0804">Transcription</keyword>
<dbReference type="PROSITE" id="PS00688">
    <property type="entry name" value="SIGMA54_INTERACT_3"/>
    <property type="match status" value="1"/>
</dbReference>
<dbReference type="PROSITE" id="PS50045">
    <property type="entry name" value="SIGMA54_INTERACT_4"/>
    <property type="match status" value="1"/>
</dbReference>
<feature type="domain" description="Sigma-54 factor interaction" evidence="6">
    <location>
        <begin position="111"/>
        <end position="340"/>
    </location>
</feature>
<dbReference type="InterPro" id="IPR025943">
    <property type="entry name" value="Sigma_54_int_dom_ATP-bd_2"/>
</dbReference>
<dbReference type="SUPFAM" id="SSF46689">
    <property type="entry name" value="Homeodomain-like"/>
    <property type="match status" value="1"/>
</dbReference>
<dbReference type="Pfam" id="PF00158">
    <property type="entry name" value="Sigma54_activat"/>
    <property type="match status" value="1"/>
</dbReference>
<evidence type="ECO:0000256" key="4">
    <source>
        <dbReference type="ARBA" id="ARBA00023125"/>
    </source>
</evidence>
<gene>
    <name evidence="7" type="ORF">ACFOE0_13105</name>
</gene>
<evidence type="ECO:0000256" key="1">
    <source>
        <dbReference type="ARBA" id="ARBA00022741"/>
    </source>
</evidence>
<keyword evidence="4" id="KW-0238">DNA-binding</keyword>
<name>A0ABV7GFJ3_9GAMM</name>
<dbReference type="EMBL" id="JBHRTD010000015">
    <property type="protein sequence ID" value="MFC3139118.1"/>
    <property type="molecule type" value="Genomic_DNA"/>
</dbReference>
<evidence type="ECO:0000256" key="5">
    <source>
        <dbReference type="ARBA" id="ARBA00023163"/>
    </source>
</evidence>
<dbReference type="Gene3D" id="1.10.8.60">
    <property type="match status" value="1"/>
</dbReference>
<dbReference type="CDD" id="cd00009">
    <property type="entry name" value="AAA"/>
    <property type="match status" value="1"/>
</dbReference>
<sequence length="435" mass="48413">MRVKISGCSTLISDNCRHALEAQGFVLDDSAQGNWLTFVDLSRAELEQVPGQLKQIRSRNLVALLNPEQSELASAAMGCGAQDYLLLPLDEVQLLNLVQRLRRLEQTDQSLVAASPVSKQLLMLAHRAAIADASVLLTGESGTGKEPLARYIHRHSNRNDKPFIAVNCAAIPEQILESVLFGHVKGAFTGASHDQPGKFELANGGTLLLDEIGELPLMLQAKLLRVLQEREIERVGSHKTICLDIRIIAATNRDLRQAVQQGQFREDLFYRLDVLPLNIRPLRERKEDILPLAEHFIQRYQHLTQGQECYFSDAARQLLLSHQWPGNVRELENTIQRALVLRHGQALQAAELGIQCDAIHQPVATDAAPGEGLKASKKHAEFQYVIDTLKRFAGHRARSADALGMTTRALRYKLAQMRDAGIDIDQLLEQARQAA</sequence>
<dbReference type="Gene3D" id="1.10.10.60">
    <property type="entry name" value="Homeodomain-like"/>
    <property type="match status" value="1"/>
</dbReference>
<dbReference type="InterPro" id="IPR025662">
    <property type="entry name" value="Sigma_54_int_dom_ATP-bd_1"/>
</dbReference>
<evidence type="ECO:0000256" key="2">
    <source>
        <dbReference type="ARBA" id="ARBA00022840"/>
    </source>
</evidence>
<dbReference type="InterPro" id="IPR025944">
    <property type="entry name" value="Sigma_54_int_dom_CS"/>
</dbReference>
<dbReference type="Proteomes" id="UP001595621">
    <property type="component" value="Unassembled WGS sequence"/>
</dbReference>
<dbReference type="Pfam" id="PF25601">
    <property type="entry name" value="AAA_lid_14"/>
    <property type="match status" value="1"/>
</dbReference>
<dbReference type="PANTHER" id="PTHR32071:SF21">
    <property type="entry name" value="TRANSCRIPTIONAL REGULATORY PROTEIN FLGR"/>
    <property type="match status" value="1"/>
</dbReference>
<dbReference type="InterPro" id="IPR002197">
    <property type="entry name" value="HTH_Fis"/>
</dbReference>
<evidence type="ECO:0000256" key="3">
    <source>
        <dbReference type="ARBA" id="ARBA00023015"/>
    </source>
</evidence>
<dbReference type="InterPro" id="IPR009057">
    <property type="entry name" value="Homeodomain-like_sf"/>
</dbReference>
<dbReference type="InterPro" id="IPR002078">
    <property type="entry name" value="Sigma_54_int"/>
</dbReference>
<evidence type="ECO:0000313" key="8">
    <source>
        <dbReference type="Proteomes" id="UP001595621"/>
    </source>
</evidence>
<dbReference type="Gene3D" id="3.40.50.300">
    <property type="entry name" value="P-loop containing nucleotide triphosphate hydrolases"/>
    <property type="match status" value="1"/>
</dbReference>
<dbReference type="Pfam" id="PF02954">
    <property type="entry name" value="HTH_8"/>
    <property type="match status" value="1"/>
</dbReference>
<protein>
    <submittedName>
        <fullName evidence="7">Sigma-54 interaction domain-containing protein</fullName>
    </submittedName>
</protein>
<dbReference type="SUPFAM" id="SSF52540">
    <property type="entry name" value="P-loop containing nucleoside triphosphate hydrolases"/>
    <property type="match status" value="1"/>
</dbReference>
<dbReference type="PANTHER" id="PTHR32071">
    <property type="entry name" value="TRANSCRIPTIONAL REGULATORY PROTEIN"/>
    <property type="match status" value="1"/>
</dbReference>
<keyword evidence="2" id="KW-0067">ATP-binding</keyword>
<proteinExistence type="predicted"/>
<dbReference type="InterPro" id="IPR027417">
    <property type="entry name" value="P-loop_NTPase"/>
</dbReference>
<organism evidence="7 8">
    <name type="scientific">Shewanella submarina</name>
    <dbReference type="NCBI Taxonomy" id="2016376"/>
    <lineage>
        <taxon>Bacteria</taxon>
        <taxon>Pseudomonadati</taxon>
        <taxon>Pseudomonadota</taxon>
        <taxon>Gammaproteobacteria</taxon>
        <taxon>Alteromonadales</taxon>
        <taxon>Shewanellaceae</taxon>
        <taxon>Shewanella</taxon>
    </lineage>
</organism>
<dbReference type="PROSITE" id="PS00675">
    <property type="entry name" value="SIGMA54_INTERACT_1"/>
    <property type="match status" value="1"/>
</dbReference>
<evidence type="ECO:0000259" key="6">
    <source>
        <dbReference type="PROSITE" id="PS50045"/>
    </source>
</evidence>
<evidence type="ECO:0000313" key="7">
    <source>
        <dbReference type="EMBL" id="MFC3139118.1"/>
    </source>
</evidence>
<dbReference type="RefSeq" id="WP_283106499.1">
    <property type="nucleotide sequence ID" value="NZ_JAKILF010000006.1"/>
</dbReference>
<dbReference type="PROSITE" id="PS00676">
    <property type="entry name" value="SIGMA54_INTERACT_2"/>
    <property type="match status" value="1"/>
</dbReference>